<dbReference type="GeneID" id="116194727"/>
<comment type="caution">
    <text evidence="2">The sequence shown here is derived from an EMBL/GenBank/DDBJ whole genome shotgun (WGS) entry which is preliminary data.</text>
</comment>
<feature type="compositionally biased region" description="Basic and acidic residues" evidence="1">
    <location>
        <begin position="82"/>
        <end position="98"/>
    </location>
</feature>
<dbReference type="STRING" id="22663.A0A218XY12"/>
<dbReference type="OrthoDB" id="1928787at2759"/>
<dbReference type="EMBL" id="MTKT01000661">
    <property type="protein sequence ID" value="OWM89903.1"/>
    <property type="molecule type" value="Genomic_DNA"/>
</dbReference>
<evidence type="ECO:0000313" key="4">
    <source>
        <dbReference type="Proteomes" id="UP000197138"/>
    </source>
</evidence>
<feature type="compositionally biased region" description="Basic and acidic residues" evidence="1">
    <location>
        <begin position="108"/>
        <end position="117"/>
    </location>
</feature>
<keyword evidence="5" id="KW-1185">Reference proteome</keyword>
<accession>A0A218XY12</accession>
<evidence type="ECO:0008006" key="6">
    <source>
        <dbReference type="Google" id="ProtNLM"/>
    </source>
</evidence>
<name>A0A218XY12_PUNGR</name>
<dbReference type="AlphaFoldDB" id="A0A218XY12"/>
<proteinExistence type="predicted"/>
<dbReference type="Proteomes" id="UP000197138">
    <property type="component" value="Unassembled WGS sequence"/>
</dbReference>
<reference evidence="4" key="1">
    <citation type="journal article" date="2017" name="Plant J.">
        <title>The pomegranate (Punica granatum L.) genome and the genomics of punicalagin biosynthesis.</title>
        <authorList>
            <person name="Qin G."/>
            <person name="Xu C."/>
            <person name="Ming R."/>
            <person name="Tang H."/>
            <person name="Guyot R."/>
            <person name="Kramer E.M."/>
            <person name="Hu Y."/>
            <person name="Yi X."/>
            <person name="Qi Y."/>
            <person name="Xu X."/>
            <person name="Gao Z."/>
            <person name="Pan H."/>
            <person name="Jian J."/>
            <person name="Tian Y."/>
            <person name="Yue Z."/>
            <person name="Xu Y."/>
        </authorList>
    </citation>
    <scope>NUCLEOTIDE SEQUENCE [LARGE SCALE GENOMIC DNA]</scope>
    <source>
        <strain evidence="4">cv. Dabenzi</strain>
    </source>
</reference>
<sequence length="221" mass="25403">MILRSTKKFFQKTFESVKSFLSGPNYQKLPKDTATPSPFAYPCGNYGNACSQPSHGDLDNFYADFSNRWDSEKLKKRRGKRKIESSLDVKKQEKKEVPSKNNTVIPRMESRREDHHPKMGNLDARFGARRDLVQNSKSGREERNSLVAKKLKELEMIDVSNIEHVLDIEEVLHYYSLLTCPTYLDIVEKFFMELYAEFFGSPALSSSHNSKSGQQTVRGHA</sequence>
<protein>
    <recommendedName>
        <fullName evidence="6">OVATE domain-containing protein</fullName>
    </recommendedName>
</protein>
<reference evidence="2" key="2">
    <citation type="submission" date="2017-06" db="EMBL/GenBank/DDBJ databases">
        <title>The pomegranate genome and the genomics of punicalagin biosynthesis.</title>
        <authorList>
            <person name="Xu C."/>
        </authorList>
    </citation>
    <scope>NUCLEOTIDE SEQUENCE [LARGE SCALE GENOMIC DNA]</scope>
    <source>
        <tissue evidence="2">Fresh leaf</tissue>
    </source>
</reference>
<dbReference type="EMBL" id="PGOL01001170">
    <property type="protein sequence ID" value="PKI60287.1"/>
    <property type="molecule type" value="Genomic_DNA"/>
</dbReference>
<gene>
    <name evidence="2" type="ORF">CDL15_Pgr012540</name>
    <name evidence="3" type="ORF">CRG98_019342</name>
</gene>
<dbReference type="PANTHER" id="PTHR35461">
    <property type="entry name" value="BNAANNG14610D PROTEIN"/>
    <property type="match status" value="1"/>
</dbReference>
<evidence type="ECO:0000256" key="1">
    <source>
        <dbReference type="SAM" id="MobiDB-lite"/>
    </source>
</evidence>
<evidence type="ECO:0000313" key="2">
    <source>
        <dbReference type="EMBL" id="OWM89903.1"/>
    </source>
</evidence>
<evidence type="ECO:0000313" key="5">
    <source>
        <dbReference type="Proteomes" id="UP000233551"/>
    </source>
</evidence>
<dbReference type="PANTHER" id="PTHR35461:SF3">
    <property type="entry name" value="OVATE DOMAIN-CONTAINING PROTEIN"/>
    <property type="match status" value="1"/>
</dbReference>
<reference evidence="3 5" key="3">
    <citation type="submission" date="2017-11" db="EMBL/GenBank/DDBJ databases">
        <title>De-novo sequencing of pomegranate (Punica granatum L.) genome.</title>
        <authorList>
            <person name="Akparov Z."/>
            <person name="Amiraslanov A."/>
            <person name="Hajiyeva S."/>
            <person name="Abbasov M."/>
            <person name="Kaur K."/>
            <person name="Hamwieh A."/>
            <person name="Solovyev V."/>
            <person name="Salamov A."/>
            <person name="Braich B."/>
            <person name="Kosarev P."/>
            <person name="Mahmoud A."/>
            <person name="Hajiyev E."/>
            <person name="Babayeva S."/>
            <person name="Izzatullayeva V."/>
            <person name="Mammadov A."/>
            <person name="Mammadov A."/>
            <person name="Sharifova S."/>
            <person name="Ojaghi J."/>
            <person name="Eynullazada K."/>
            <person name="Bayramov B."/>
            <person name="Abdulazimova A."/>
            <person name="Shahmuradov I."/>
        </authorList>
    </citation>
    <scope>NUCLEOTIDE SEQUENCE [LARGE SCALE GENOMIC DNA]</scope>
    <source>
        <strain evidence="3">AG2017</strain>
        <strain evidence="5">cv. AG2017</strain>
        <tissue evidence="3">Leaf</tissue>
    </source>
</reference>
<dbReference type="Proteomes" id="UP000233551">
    <property type="component" value="Unassembled WGS sequence"/>
</dbReference>
<organism evidence="2 4">
    <name type="scientific">Punica granatum</name>
    <name type="common">Pomegranate</name>
    <dbReference type="NCBI Taxonomy" id="22663"/>
    <lineage>
        <taxon>Eukaryota</taxon>
        <taxon>Viridiplantae</taxon>
        <taxon>Streptophyta</taxon>
        <taxon>Embryophyta</taxon>
        <taxon>Tracheophyta</taxon>
        <taxon>Spermatophyta</taxon>
        <taxon>Magnoliopsida</taxon>
        <taxon>eudicotyledons</taxon>
        <taxon>Gunneridae</taxon>
        <taxon>Pentapetalae</taxon>
        <taxon>rosids</taxon>
        <taxon>malvids</taxon>
        <taxon>Myrtales</taxon>
        <taxon>Lythraceae</taxon>
        <taxon>Punica</taxon>
    </lineage>
</organism>
<evidence type="ECO:0000313" key="3">
    <source>
        <dbReference type="EMBL" id="PKI60287.1"/>
    </source>
</evidence>
<feature type="region of interest" description="Disordered" evidence="1">
    <location>
        <begin position="74"/>
        <end position="122"/>
    </location>
</feature>